<feature type="domain" description="L-fucose isomerase C-terminal" evidence="3">
    <location>
        <begin position="1"/>
        <end position="79"/>
    </location>
</feature>
<dbReference type="GO" id="GO:0030145">
    <property type="term" value="F:manganese ion binding"/>
    <property type="evidence" value="ECO:0007669"/>
    <property type="project" value="InterPro"/>
</dbReference>
<proteinExistence type="predicted"/>
<dbReference type="GO" id="GO:0005737">
    <property type="term" value="C:cytoplasm"/>
    <property type="evidence" value="ECO:0007669"/>
    <property type="project" value="InterPro"/>
</dbReference>
<dbReference type="Gene3D" id="3.20.14.10">
    <property type="entry name" value="L-fucose/L-arabinose isomerase, C-terminal"/>
    <property type="match status" value="1"/>
</dbReference>
<dbReference type="EC" id="5.3.1.25" evidence="4"/>
<keyword evidence="2" id="KW-0119">Carbohydrate metabolism</keyword>
<organism evidence="4 5">
    <name type="scientific">Candidatus Eisenbergiella merdipullorum</name>
    <dbReference type="NCBI Taxonomy" id="2838553"/>
    <lineage>
        <taxon>Bacteria</taxon>
        <taxon>Bacillati</taxon>
        <taxon>Bacillota</taxon>
        <taxon>Clostridia</taxon>
        <taxon>Lachnospirales</taxon>
        <taxon>Lachnospiraceae</taxon>
        <taxon>Eisenbergiella</taxon>
    </lineage>
</organism>
<dbReference type="PANTHER" id="PTHR37840">
    <property type="entry name" value="L-FUCOSE ISOMERASE"/>
    <property type="match status" value="1"/>
</dbReference>
<keyword evidence="1 4" id="KW-0413">Isomerase</keyword>
<reference evidence="4" key="1">
    <citation type="journal article" date="2021" name="PeerJ">
        <title>Extensive microbial diversity within the chicken gut microbiome revealed by metagenomics and culture.</title>
        <authorList>
            <person name="Gilroy R."/>
            <person name="Ravi A."/>
            <person name="Getino M."/>
            <person name="Pursley I."/>
            <person name="Horton D.L."/>
            <person name="Alikhan N.F."/>
            <person name="Baker D."/>
            <person name="Gharbi K."/>
            <person name="Hall N."/>
            <person name="Watson M."/>
            <person name="Adriaenssens E.M."/>
            <person name="Foster-Nyarko E."/>
            <person name="Jarju S."/>
            <person name="Secka A."/>
            <person name="Antonio M."/>
            <person name="Oren A."/>
            <person name="Chaudhuri R.R."/>
            <person name="La Ragione R."/>
            <person name="Hildebrand F."/>
            <person name="Pallen M.J."/>
        </authorList>
    </citation>
    <scope>NUCLEOTIDE SEQUENCE</scope>
    <source>
        <strain evidence="4">CHK179-7159</strain>
    </source>
</reference>
<evidence type="ECO:0000259" key="3">
    <source>
        <dbReference type="Pfam" id="PF02952"/>
    </source>
</evidence>
<protein>
    <submittedName>
        <fullName evidence="4">L-fucose isomerase</fullName>
        <ecNumber evidence="4">5.3.1.25</ecNumber>
    </submittedName>
</protein>
<sequence length="115" mass="12923">AEGWTVKLPAEVTDKLWKRTDYTWPCTWFAPRTTGKGAFKTAYGVMNNWGANHGAISYGHIGADLITMCSMLRIPVSMHNVPEEKIFRPSAWNAFGMDKEGQDYRACAAYGPLYK</sequence>
<dbReference type="SUPFAM" id="SSF50443">
    <property type="entry name" value="FucI/AraA C-terminal domain-like"/>
    <property type="match status" value="1"/>
</dbReference>
<evidence type="ECO:0000256" key="1">
    <source>
        <dbReference type="ARBA" id="ARBA00023235"/>
    </source>
</evidence>
<evidence type="ECO:0000256" key="2">
    <source>
        <dbReference type="ARBA" id="ARBA00023277"/>
    </source>
</evidence>
<dbReference type="EMBL" id="DWYY01000028">
    <property type="protein sequence ID" value="HJA91938.1"/>
    <property type="molecule type" value="Genomic_DNA"/>
</dbReference>
<dbReference type="GO" id="GO:0008736">
    <property type="term" value="F:L-fucose isomerase activity"/>
    <property type="evidence" value="ECO:0007669"/>
    <property type="project" value="UniProtKB-EC"/>
</dbReference>
<dbReference type="InterPro" id="IPR004216">
    <property type="entry name" value="Fuc/Ara_isomerase_C"/>
</dbReference>
<dbReference type="GO" id="GO:0042355">
    <property type="term" value="P:L-fucose catabolic process"/>
    <property type="evidence" value="ECO:0007669"/>
    <property type="project" value="TreeGrafter"/>
</dbReference>
<evidence type="ECO:0000313" key="5">
    <source>
        <dbReference type="Proteomes" id="UP000886858"/>
    </source>
</evidence>
<dbReference type="InterPro" id="IPR015888">
    <property type="entry name" value="Fuc_isomerase_C"/>
</dbReference>
<dbReference type="InterPro" id="IPR005763">
    <property type="entry name" value="Fucose_isomerase"/>
</dbReference>
<dbReference type="GO" id="GO:0008790">
    <property type="term" value="F:arabinose isomerase activity"/>
    <property type="evidence" value="ECO:0007669"/>
    <property type="project" value="TreeGrafter"/>
</dbReference>
<reference evidence="4" key="2">
    <citation type="submission" date="2021-04" db="EMBL/GenBank/DDBJ databases">
        <authorList>
            <person name="Gilroy R."/>
        </authorList>
    </citation>
    <scope>NUCLEOTIDE SEQUENCE</scope>
    <source>
        <strain evidence="4">CHK179-7159</strain>
    </source>
</reference>
<dbReference type="Proteomes" id="UP000886858">
    <property type="component" value="Unassembled WGS sequence"/>
</dbReference>
<dbReference type="PANTHER" id="PTHR37840:SF1">
    <property type="entry name" value="L-FUCOSE ISOMERASE"/>
    <property type="match status" value="1"/>
</dbReference>
<gene>
    <name evidence="4" type="primary">fucI</name>
    <name evidence="4" type="ORF">H9717_02265</name>
</gene>
<name>A0A9D2I5I4_9FIRM</name>
<accession>A0A9D2I5I4</accession>
<dbReference type="GO" id="GO:0019571">
    <property type="term" value="P:D-arabinose catabolic process"/>
    <property type="evidence" value="ECO:0007669"/>
    <property type="project" value="TreeGrafter"/>
</dbReference>
<feature type="non-terminal residue" evidence="4">
    <location>
        <position position="1"/>
    </location>
</feature>
<comment type="caution">
    <text evidence="4">The sequence shown here is derived from an EMBL/GenBank/DDBJ whole genome shotgun (WGS) entry which is preliminary data.</text>
</comment>
<dbReference type="Pfam" id="PF02952">
    <property type="entry name" value="Fucose_iso_C"/>
    <property type="match status" value="1"/>
</dbReference>
<evidence type="ECO:0000313" key="4">
    <source>
        <dbReference type="EMBL" id="HJA91938.1"/>
    </source>
</evidence>
<dbReference type="AlphaFoldDB" id="A0A9D2I5I4"/>
<dbReference type="InterPro" id="IPR038393">
    <property type="entry name" value="Fuc_iso_dom3_sf"/>
</dbReference>